<gene>
    <name evidence="1" type="ORF">BDM02DRAFT_3090243</name>
</gene>
<comment type="caution">
    <text evidence="1">The sequence shown here is derived from an EMBL/GenBank/DDBJ whole genome shotgun (WGS) entry which is preliminary data.</text>
</comment>
<reference evidence="1" key="2">
    <citation type="journal article" date="2020" name="Nat. Commun.">
        <title>Large-scale genome sequencing of mycorrhizal fungi provides insights into the early evolution of symbiotic traits.</title>
        <authorList>
            <person name="Miyauchi S."/>
            <person name="Kiss E."/>
            <person name="Kuo A."/>
            <person name="Drula E."/>
            <person name="Kohler A."/>
            <person name="Sanchez-Garcia M."/>
            <person name="Morin E."/>
            <person name="Andreopoulos B."/>
            <person name="Barry K.W."/>
            <person name="Bonito G."/>
            <person name="Buee M."/>
            <person name="Carver A."/>
            <person name="Chen C."/>
            <person name="Cichocki N."/>
            <person name="Clum A."/>
            <person name="Culley D."/>
            <person name="Crous P.W."/>
            <person name="Fauchery L."/>
            <person name="Girlanda M."/>
            <person name="Hayes R.D."/>
            <person name="Keri Z."/>
            <person name="LaButti K."/>
            <person name="Lipzen A."/>
            <person name="Lombard V."/>
            <person name="Magnuson J."/>
            <person name="Maillard F."/>
            <person name="Murat C."/>
            <person name="Nolan M."/>
            <person name="Ohm R.A."/>
            <person name="Pangilinan J."/>
            <person name="Pereira M.F."/>
            <person name="Perotto S."/>
            <person name="Peter M."/>
            <person name="Pfister S."/>
            <person name="Riley R."/>
            <person name="Sitrit Y."/>
            <person name="Stielow J.B."/>
            <person name="Szollosi G."/>
            <person name="Zifcakova L."/>
            <person name="Stursova M."/>
            <person name="Spatafora J.W."/>
            <person name="Tedersoo L."/>
            <person name="Vaario L.M."/>
            <person name="Yamada A."/>
            <person name="Yan M."/>
            <person name="Wang P."/>
            <person name="Xu J."/>
            <person name="Bruns T."/>
            <person name="Baldrian P."/>
            <person name="Vilgalys R."/>
            <person name="Dunand C."/>
            <person name="Henrissat B."/>
            <person name="Grigoriev I.V."/>
            <person name="Hibbett D."/>
            <person name="Nagy L.G."/>
            <person name="Martin F.M."/>
        </authorList>
    </citation>
    <scope>NUCLEOTIDE SEQUENCE</scope>
    <source>
        <strain evidence="1">P2</strain>
    </source>
</reference>
<keyword evidence="2" id="KW-1185">Reference proteome</keyword>
<protein>
    <submittedName>
        <fullName evidence="1">Uncharacterized protein</fullName>
    </submittedName>
</protein>
<accession>A0ACB6ZQI4</accession>
<organism evidence="1 2">
    <name type="scientific">Thelephora ganbajun</name>
    <name type="common">Ganba fungus</name>
    <dbReference type="NCBI Taxonomy" id="370292"/>
    <lineage>
        <taxon>Eukaryota</taxon>
        <taxon>Fungi</taxon>
        <taxon>Dikarya</taxon>
        <taxon>Basidiomycota</taxon>
        <taxon>Agaricomycotina</taxon>
        <taxon>Agaricomycetes</taxon>
        <taxon>Thelephorales</taxon>
        <taxon>Thelephoraceae</taxon>
        <taxon>Thelephora</taxon>
    </lineage>
</organism>
<dbReference type="EMBL" id="MU117972">
    <property type="protein sequence ID" value="KAF9651902.1"/>
    <property type="molecule type" value="Genomic_DNA"/>
</dbReference>
<name>A0ACB6ZQI4_THEGA</name>
<evidence type="ECO:0000313" key="2">
    <source>
        <dbReference type="Proteomes" id="UP000886501"/>
    </source>
</evidence>
<reference evidence="1" key="1">
    <citation type="submission" date="2019-10" db="EMBL/GenBank/DDBJ databases">
        <authorList>
            <consortium name="DOE Joint Genome Institute"/>
            <person name="Kuo A."/>
            <person name="Miyauchi S."/>
            <person name="Kiss E."/>
            <person name="Drula E."/>
            <person name="Kohler A."/>
            <person name="Sanchez-Garcia M."/>
            <person name="Andreopoulos B."/>
            <person name="Barry K.W."/>
            <person name="Bonito G."/>
            <person name="Buee M."/>
            <person name="Carver A."/>
            <person name="Chen C."/>
            <person name="Cichocki N."/>
            <person name="Clum A."/>
            <person name="Culley D."/>
            <person name="Crous P.W."/>
            <person name="Fauchery L."/>
            <person name="Girlanda M."/>
            <person name="Hayes R."/>
            <person name="Keri Z."/>
            <person name="Labutti K."/>
            <person name="Lipzen A."/>
            <person name="Lombard V."/>
            <person name="Magnuson J."/>
            <person name="Maillard F."/>
            <person name="Morin E."/>
            <person name="Murat C."/>
            <person name="Nolan M."/>
            <person name="Ohm R."/>
            <person name="Pangilinan J."/>
            <person name="Pereira M."/>
            <person name="Perotto S."/>
            <person name="Peter M."/>
            <person name="Riley R."/>
            <person name="Sitrit Y."/>
            <person name="Stielow B."/>
            <person name="Szollosi G."/>
            <person name="Zifcakova L."/>
            <person name="Stursova M."/>
            <person name="Spatafora J.W."/>
            <person name="Tedersoo L."/>
            <person name="Vaario L.-M."/>
            <person name="Yamada A."/>
            <person name="Yan M."/>
            <person name="Wang P."/>
            <person name="Xu J."/>
            <person name="Bruns T."/>
            <person name="Baldrian P."/>
            <person name="Vilgalys R."/>
            <person name="Henrissat B."/>
            <person name="Grigoriev I.V."/>
            <person name="Hibbett D."/>
            <person name="Nagy L.G."/>
            <person name="Martin F.M."/>
        </authorList>
    </citation>
    <scope>NUCLEOTIDE SEQUENCE</scope>
    <source>
        <strain evidence="1">P2</strain>
    </source>
</reference>
<dbReference type="Proteomes" id="UP000886501">
    <property type="component" value="Unassembled WGS sequence"/>
</dbReference>
<evidence type="ECO:0000313" key="1">
    <source>
        <dbReference type="EMBL" id="KAF9651902.1"/>
    </source>
</evidence>
<sequence>MRIPVNVRRDYLVGIILLLAVVFLWALSNFVTQDIFRGGYEKPFLVTWLNTSSFVIYLIPPGLKKLLGKESHDVLHGAGYERLAVDPTPQNDTVDDGADLNHHDGQLRPLTTKETLQLASIFCFIWFVANWTVNASLDYTSVASATIMSSMSGFFTLGIGRVFKVESLSVTKVVAVVISFSGVLLVSLSDSSQTATPKDVASVVSDTISRVSRFVHGEEYSNPLLGDFLALSSAMFYAFYVILLKVKIRQESRINMQLFFGFVGLFNILFLWPLGLILHYTGTETFELPSGSKAIGGLLVNILITLSSDFIYVIAMLKTTPLVVTVGLSLTIPVAVTGDFLLGRTVKLMSLFGALLVLGSFVVVGLEDSRNEEVLAQEAAAVEGSVGIQLRLSSEVEDRHPVTAANGNDA</sequence>
<proteinExistence type="predicted"/>